<evidence type="ECO:0000256" key="1">
    <source>
        <dbReference type="ARBA" id="ARBA00022857"/>
    </source>
</evidence>
<feature type="domain" description="D-isomer specific 2-hydroxyacid dehydrogenase NAD-binding" evidence="6">
    <location>
        <begin position="113"/>
        <end position="285"/>
    </location>
</feature>
<reference evidence="7 8" key="1">
    <citation type="journal article" date="2014" name="Int. J. Syst. Evol. Microbiol.">
        <title>Complete genome sequence of Corynebacterium casei LMG S-19264T (=DSM 44701T), isolated from a smear-ripened cheese.</title>
        <authorList>
            <consortium name="US DOE Joint Genome Institute (JGI-PGF)"/>
            <person name="Walter F."/>
            <person name="Albersmeier A."/>
            <person name="Kalinowski J."/>
            <person name="Ruckert C."/>
        </authorList>
    </citation>
    <scope>NUCLEOTIDE SEQUENCE [LARGE SCALE GENOMIC DNA]</scope>
    <source>
        <strain evidence="7 8">CGMCC 1.15896</strain>
    </source>
</reference>
<sequence>MPIRGVRPISNSVLITHQLYSTCMEALEARFDTCRLYEADDRDAFLAEKGAGIRAIAGSNVNAAMMDKMPNLELIANFGVGYDSVDVEAAKARGIRVTNTPDVLNDAVAELAIGLMVAMARKIPQTDRFVREGKWLDGAYPLTWELNGKTLGILGLGRIGKEIAVRAQAMKMRVVYHGRNKQDNQPFIYYDDLTDMARDADWLMVIAPGGAQTRNIVSRQVLEALGPQGAVVNLARGTLIDEVAMLELLESGELGGAALDVFAQEPKMDSRFFALDNVVLSPHQGSATDQTRHQMGMLVVKNIEAHFAGKLLLTPVV</sequence>
<evidence type="ECO:0000256" key="4">
    <source>
        <dbReference type="RuleBase" id="RU003719"/>
    </source>
</evidence>
<dbReference type="PANTHER" id="PTHR10996:SF178">
    <property type="entry name" value="2-HYDROXYACID DEHYDROGENASE YGL185C-RELATED"/>
    <property type="match status" value="1"/>
</dbReference>
<dbReference type="GO" id="GO:0016618">
    <property type="term" value="F:hydroxypyruvate reductase [NAD(P)H] activity"/>
    <property type="evidence" value="ECO:0007669"/>
    <property type="project" value="TreeGrafter"/>
</dbReference>
<dbReference type="InterPro" id="IPR050223">
    <property type="entry name" value="D-isomer_2-hydroxyacid_DH"/>
</dbReference>
<dbReference type="OrthoDB" id="9793626at2"/>
<dbReference type="GO" id="GO:0051287">
    <property type="term" value="F:NAD binding"/>
    <property type="evidence" value="ECO:0007669"/>
    <property type="project" value="InterPro"/>
</dbReference>
<protein>
    <submittedName>
        <fullName evidence="7">D-2-hydroxyacid dehydrogenase</fullName>
    </submittedName>
</protein>
<proteinExistence type="inferred from homology"/>
<dbReference type="GO" id="GO:0005829">
    <property type="term" value="C:cytosol"/>
    <property type="evidence" value="ECO:0007669"/>
    <property type="project" value="TreeGrafter"/>
</dbReference>
<dbReference type="FunFam" id="3.40.50.720:FF:000213">
    <property type="entry name" value="Putative 2-hydroxyacid dehydrogenase"/>
    <property type="match status" value="1"/>
</dbReference>
<dbReference type="PANTHER" id="PTHR10996">
    <property type="entry name" value="2-HYDROXYACID DEHYDROGENASE-RELATED"/>
    <property type="match status" value="1"/>
</dbReference>
<keyword evidence="3" id="KW-0520">NAD</keyword>
<dbReference type="Pfam" id="PF00389">
    <property type="entry name" value="2-Hacid_dh"/>
    <property type="match status" value="1"/>
</dbReference>
<dbReference type="Pfam" id="PF02826">
    <property type="entry name" value="2-Hacid_dh_C"/>
    <property type="match status" value="1"/>
</dbReference>
<feature type="domain" description="D-isomer specific 2-hydroxyacid dehydrogenase catalytic" evidence="5">
    <location>
        <begin position="13"/>
        <end position="316"/>
    </location>
</feature>
<dbReference type="AlphaFoldDB" id="A0A916W0L4"/>
<dbReference type="GO" id="GO:0030267">
    <property type="term" value="F:glyoxylate reductase (NADPH) activity"/>
    <property type="evidence" value="ECO:0007669"/>
    <property type="project" value="TreeGrafter"/>
</dbReference>
<dbReference type="Gene3D" id="3.40.50.720">
    <property type="entry name" value="NAD(P)-binding Rossmann-like Domain"/>
    <property type="match status" value="2"/>
</dbReference>
<evidence type="ECO:0000259" key="6">
    <source>
        <dbReference type="Pfam" id="PF02826"/>
    </source>
</evidence>
<gene>
    <name evidence="7" type="ORF">GCM10011499_28590</name>
</gene>
<organism evidence="7 8">
    <name type="scientific">Pelagibacterium lentulum</name>
    <dbReference type="NCBI Taxonomy" id="2029865"/>
    <lineage>
        <taxon>Bacteria</taxon>
        <taxon>Pseudomonadati</taxon>
        <taxon>Pseudomonadota</taxon>
        <taxon>Alphaproteobacteria</taxon>
        <taxon>Hyphomicrobiales</taxon>
        <taxon>Devosiaceae</taxon>
        <taxon>Pelagibacterium</taxon>
    </lineage>
</organism>
<comment type="caution">
    <text evidence="7">The sequence shown here is derived from an EMBL/GenBank/DDBJ whole genome shotgun (WGS) entry which is preliminary data.</text>
</comment>
<dbReference type="InterPro" id="IPR036291">
    <property type="entry name" value="NAD(P)-bd_dom_sf"/>
</dbReference>
<evidence type="ECO:0000256" key="3">
    <source>
        <dbReference type="ARBA" id="ARBA00023027"/>
    </source>
</evidence>
<dbReference type="InterPro" id="IPR006139">
    <property type="entry name" value="D-isomer_2_OHA_DH_cat_dom"/>
</dbReference>
<evidence type="ECO:0000313" key="8">
    <source>
        <dbReference type="Proteomes" id="UP000596977"/>
    </source>
</evidence>
<name>A0A916W0L4_9HYPH</name>
<accession>A0A916W0L4</accession>
<dbReference type="Proteomes" id="UP000596977">
    <property type="component" value="Unassembled WGS sequence"/>
</dbReference>
<dbReference type="InterPro" id="IPR006140">
    <property type="entry name" value="D-isomer_DH_NAD-bd"/>
</dbReference>
<comment type="similarity">
    <text evidence="4">Belongs to the D-isomer specific 2-hydroxyacid dehydrogenase family.</text>
</comment>
<dbReference type="CDD" id="cd12156">
    <property type="entry name" value="HPPR"/>
    <property type="match status" value="1"/>
</dbReference>
<keyword evidence="2 4" id="KW-0560">Oxidoreductase</keyword>
<keyword evidence="8" id="KW-1185">Reference proteome</keyword>
<evidence type="ECO:0000313" key="7">
    <source>
        <dbReference type="EMBL" id="GGA56706.1"/>
    </source>
</evidence>
<evidence type="ECO:0000259" key="5">
    <source>
        <dbReference type="Pfam" id="PF00389"/>
    </source>
</evidence>
<dbReference type="SUPFAM" id="SSF51735">
    <property type="entry name" value="NAD(P)-binding Rossmann-fold domains"/>
    <property type="match status" value="1"/>
</dbReference>
<keyword evidence="1" id="KW-0521">NADP</keyword>
<dbReference type="EMBL" id="BMKB01000004">
    <property type="protein sequence ID" value="GGA56706.1"/>
    <property type="molecule type" value="Genomic_DNA"/>
</dbReference>
<dbReference type="SUPFAM" id="SSF52283">
    <property type="entry name" value="Formate/glycerate dehydrogenase catalytic domain-like"/>
    <property type="match status" value="1"/>
</dbReference>
<evidence type="ECO:0000256" key="2">
    <source>
        <dbReference type="ARBA" id="ARBA00023002"/>
    </source>
</evidence>